<name>A0A392V9Q3_9FABA</name>
<evidence type="ECO:0000256" key="1">
    <source>
        <dbReference type="SAM" id="MobiDB-lite"/>
    </source>
</evidence>
<protein>
    <submittedName>
        <fullName evidence="2">Uncharacterized protein</fullName>
    </submittedName>
</protein>
<reference evidence="2 3" key="1">
    <citation type="journal article" date="2018" name="Front. Plant Sci.">
        <title>Red Clover (Trifolium pratense) and Zigzag Clover (T. medium) - A Picture of Genomic Similarities and Differences.</title>
        <authorList>
            <person name="Dluhosova J."/>
            <person name="Istvanek J."/>
            <person name="Nedelnik J."/>
            <person name="Repkova J."/>
        </authorList>
    </citation>
    <scope>NUCLEOTIDE SEQUENCE [LARGE SCALE GENOMIC DNA]</scope>
    <source>
        <strain evidence="3">cv. 10/8</strain>
        <tissue evidence="2">Leaf</tissue>
    </source>
</reference>
<keyword evidence="3" id="KW-1185">Reference proteome</keyword>
<evidence type="ECO:0000313" key="2">
    <source>
        <dbReference type="EMBL" id="MCI83979.1"/>
    </source>
</evidence>
<feature type="compositionally biased region" description="Basic and acidic residues" evidence="1">
    <location>
        <begin position="32"/>
        <end position="44"/>
    </location>
</feature>
<accession>A0A392V9Q3</accession>
<organism evidence="2 3">
    <name type="scientific">Trifolium medium</name>
    <dbReference type="NCBI Taxonomy" id="97028"/>
    <lineage>
        <taxon>Eukaryota</taxon>
        <taxon>Viridiplantae</taxon>
        <taxon>Streptophyta</taxon>
        <taxon>Embryophyta</taxon>
        <taxon>Tracheophyta</taxon>
        <taxon>Spermatophyta</taxon>
        <taxon>Magnoliopsida</taxon>
        <taxon>eudicotyledons</taxon>
        <taxon>Gunneridae</taxon>
        <taxon>Pentapetalae</taxon>
        <taxon>rosids</taxon>
        <taxon>fabids</taxon>
        <taxon>Fabales</taxon>
        <taxon>Fabaceae</taxon>
        <taxon>Papilionoideae</taxon>
        <taxon>50 kb inversion clade</taxon>
        <taxon>NPAAA clade</taxon>
        <taxon>Hologalegina</taxon>
        <taxon>IRL clade</taxon>
        <taxon>Trifolieae</taxon>
        <taxon>Trifolium</taxon>
    </lineage>
</organism>
<feature type="non-terminal residue" evidence="2">
    <location>
        <position position="62"/>
    </location>
</feature>
<sequence>MGGWDVGREPQTGWEDSGEWFEVRPRGRKEPRHTDRGFDRFEARSRHKSGSTHHPWQARCYN</sequence>
<dbReference type="EMBL" id="LXQA011079960">
    <property type="protein sequence ID" value="MCI83979.1"/>
    <property type="molecule type" value="Genomic_DNA"/>
</dbReference>
<dbReference type="Proteomes" id="UP000265520">
    <property type="component" value="Unassembled WGS sequence"/>
</dbReference>
<comment type="caution">
    <text evidence="2">The sequence shown here is derived from an EMBL/GenBank/DDBJ whole genome shotgun (WGS) entry which is preliminary data.</text>
</comment>
<dbReference type="AlphaFoldDB" id="A0A392V9Q3"/>
<feature type="region of interest" description="Disordered" evidence="1">
    <location>
        <begin position="1"/>
        <end position="62"/>
    </location>
</feature>
<evidence type="ECO:0000313" key="3">
    <source>
        <dbReference type="Proteomes" id="UP000265520"/>
    </source>
</evidence>
<proteinExistence type="predicted"/>